<evidence type="ECO:0000259" key="3">
    <source>
        <dbReference type="PROSITE" id="PS51782"/>
    </source>
</evidence>
<reference evidence="4 5" key="1">
    <citation type="submission" date="2019-04" db="EMBL/GenBank/DDBJ databases">
        <title>Geobacter ruber sp. nov., ferric-reducing bacteria isolated from paddy soil.</title>
        <authorList>
            <person name="Xu Z."/>
            <person name="Masuda Y."/>
            <person name="Itoh H."/>
            <person name="Senoo K."/>
        </authorList>
    </citation>
    <scope>NUCLEOTIDE SEQUENCE [LARGE SCALE GENOMIC DNA]</scope>
    <source>
        <strain evidence="4 5">Red88</strain>
    </source>
</reference>
<feature type="chain" id="PRO_5023035786" evidence="2">
    <location>
        <begin position="25"/>
        <end position="232"/>
    </location>
</feature>
<dbReference type="SMART" id="SM00257">
    <property type="entry name" value="LysM"/>
    <property type="match status" value="1"/>
</dbReference>
<dbReference type="InterPro" id="IPR052196">
    <property type="entry name" value="Bact_Kbp"/>
</dbReference>
<keyword evidence="5" id="KW-1185">Reference proteome</keyword>
<sequence length="232" mass="26254">MVRWPTAILLLVCCCLVAACATQAPPPSWRLQAMALVDELSPHGGPRQFPVEYRNIVETFEHGEAVLQVQKNDREADAYYLLALQKGDLLKAELQRLKREAEEEARRQAAERAARAEEERLQREAAQAEARLQERNRLKAAAEAAAARAKAASKEPPVSLPSAYTVRRGETLPQIAGRTEIYNDVSLWPLIYRANRDQIRDPKRLWPGQVLTIPRHFSHDDAVEARRYSGKK</sequence>
<evidence type="ECO:0000313" key="5">
    <source>
        <dbReference type="Proteomes" id="UP000324298"/>
    </source>
</evidence>
<dbReference type="Gene3D" id="3.10.350.10">
    <property type="entry name" value="LysM domain"/>
    <property type="match status" value="1"/>
</dbReference>
<proteinExistence type="predicted"/>
<feature type="coiled-coil region" evidence="1">
    <location>
        <begin position="84"/>
        <end position="155"/>
    </location>
</feature>
<dbReference type="CDD" id="cd00118">
    <property type="entry name" value="LysM"/>
    <property type="match status" value="1"/>
</dbReference>
<dbReference type="AlphaFoldDB" id="A0A5A9XPG5"/>
<dbReference type="PROSITE" id="PS51257">
    <property type="entry name" value="PROKAR_LIPOPROTEIN"/>
    <property type="match status" value="1"/>
</dbReference>
<gene>
    <name evidence="4" type="ORF">ET418_00250</name>
</gene>
<dbReference type="EMBL" id="SRSD01000001">
    <property type="protein sequence ID" value="KAA0894986.1"/>
    <property type="molecule type" value="Genomic_DNA"/>
</dbReference>
<accession>A0A5A9XPG5</accession>
<dbReference type="SUPFAM" id="SSF54106">
    <property type="entry name" value="LysM domain"/>
    <property type="match status" value="1"/>
</dbReference>
<comment type="caution">
    <text evidence="4">The sequence shown here is derived from an EMBL/GenBank/DDBJ whole genome shotgun (WGS) entry which is preliminary data.</text>
</comment>
<dbReference type="InterPro" id="IPR036779">
    <property type="entry name" value="LysM_dom_sf"/>
</dbReference>
<dbReference type="Proteomes" id="UP000324298">
    <property type="component" value="Unassembled WGS sequence"/>
</dbReference>
<name>A0A5A9XPG5_9BACT</name>
<protein>
    <submittedName>
        <fullName evidence="4">LysM peptidoglycan-binding domain-containing protein</fullName>
    </submittedName>
</protein>
<dbReference type="InterPro" id="IPR018392">
    <property type="entry name" value="LysM"/>
</dbReference>
<evidence type="ECO:0000256" key="2">
    <source>
        <dbReference type="SAM" id="SignalP"/>
    </source>
</evidence>
<dbReference type="PROSITE" id="PS51782">
    <property type="entry name" value="LYSM"/>
    <property type="match status" value="1"/>
</dbReference>
<feature type="signal peptide" evidence="2">
    <location>
        <begin position="1"/>
        <end position="24"/>
    </location>
</feature>
<evidence type="ECO:0000313" key="4">
    <source>
        <dbReference type="EMBL" id="KAA0894986.1"/>
    </source>
</evidence>
<dbReference type="OrthoDB" id="370541at2"/>
<dbReference type="Pfam" id="PF01476">
    <property type="entry name" value="LysM"/>
    <property type="match status" value="1"/>
</dbReference>
<dbReference type="PANTHER" id="PTHR34700:SF4">
    <property type="entry name" value="PHAGE-LIKE ELEMENT PBSX PROTEIN XKDP"/>
    <property type="match status" value="1"/>
</dbReference>
<evidence type="ECO:0000256" key="1">
    <source>
        <dbReference type="SAM" id="Coils"/>
    </source>
</evidence>
<keyword evidence="2" id="KW-0732">Signal</keyword>
<feature type="domain" description="LysM" evidence="3">
    <location>
        <begin position="162"/>
        <end position="213"/>
    </location>
</feature>
<dbReference type="PANTHER" id="PTHR34700">
    <property type="entry name" value="POTASSIUM BINDING PROTEIN KBP"/>
    <property type="match status" value="1"/>
</dbReference>
<keyword evidence="1" id="KW-0175">Coiled coil</keyword>
<organism evidence="4 5">
    <name type="scientific">Oryzomonas rubra</name>
    <dbReference type="NCBI Taxonomy" id="2509454"/>
    <lineage>
        <taxon>Bacteria</taxon>
        <taxon>Pseudomonadati</taxon>
        <taxon>Thermodesulfobacteriota</taxon>
        <taxon>Desulfuromonadia</taxon>
        <taxon>Geobacterales</taxon>
        <taxon>Geobacteraceae</taxon>
        <taxon>Oryzomonas</taxon>
    </lineage>
</organism>